<comment type="caution">
    <text evidence="2">The sequence shown here is derived from an EMBL/GenBank/DDBJ whole genome shotgun (WGS) entry which is preliminary data.</text>
</comment>
<dbReference type="Proteomes" id="UP000807469">
    <property type="component" value="Unassembled WGS sequence"/>
</dbReference>
<evidence type="ECO:0000313" key="2">
    <source>
        <dbReference type="EMBL" id="KAF9478957.1"/>
    </source>
</evidence>
<feature type="compositionally biased region" description="Polar residues" evidence="1">
    <location>
        <begin position="127"/>
        <end position="136"/>
    </location>
</feature>
<reference evidence="2" key="1">
    <citation type="submission" date="2020-11" db="EMBL/GenBank/DDBJ databases">
        <authorList>
            <consortium name="DOE Joint Genome Institute"/>
            <person name="Ahrendt S."/>
            <person name="Riley R."/>
            <person name="Andreopoulos W."/>
            <person name="Labutti K."/>
            <person name="Pangilinan J."/>
            <person name="Ruiz-Duenas F.J."/>
            <person name="Barrasa J.M."/>
            <person name="Sanchez-Garcia M."/>
            <person name="Camarero S."/>
            <person name="Miyauchi S."/>
            <person name="Serrano A."/>
            <person name="Linde D."/>
            <person name="Babiker R."/>
            <person name="Drula E."/>
            <person name="Ayuso-Fernandez I."/>
            <person name="Pacheco R."/>
            <person name="Padilla G."/>
            <person name="Ferreira P."/>
            <person name="Barriuso J."/>
            <person name="Kellner H."/>
            <person name="Castanera R."/>
            <person name="Alfaro M."/>
            <person name="Ramirez L."/>
            <person name="Pisabarro A.G."/>
            <person name="Kuo A."/>
            <person name="Tritt A."/>
            <person name="Lipzen A."/>
            <person name="He G."/>
            <person name="Yan M."/>
            <person name="Ng V."/>
            <person name="Cullen D."/>
            <person name="Martin F."/>
            <person name="Rosso M.-N."/>
            <person name="Henrissat B."/>
            <person name="Hibbett D."/>
            <person name="Martinez A.T."/>
            <person name="Grigoriev I.V."/>
        </authorList>
    </citation>
    <scope>NUCLEOTIDE SEQUENCE</scope>
    <source>
        <strain evidence="2">CIRM-BRFM 674</strain>
    </source>
</reference>
<accession>A0A9P6CTY3</accession>
<gene>
    <name evidence="2" type="ORF">BDN70DRAFT_718155</name>
</gene>
<protein>
    <submittedName>
        <fullName evidence="2">Uncharacterized protein</fullName>
    </submittedName>
</protein>
<evidence type="ECO:0000313" key="3">
    <source>
        <dbReference type="Proteomes" id="UP000807469"/>
    </source>
</evidence>
<feature type="region of interest" description="Disordered" evidence="1">
    <location>
        <begin position="127"/>
        <end position="162"/>
    </location>
</feature>
<dbReference type="OrthoDB" id="3271002at2759"/>
<organism evidence="2 3">
    <name type="scientific">Pholiota conissans</name>
    <dbReference type="NCBI Taxonomy" id="109636"/>
    <lineage>
        <taxon>Eukaryota</taxon>
        <taxon>Fungi</taxon>
        <taxon>Dikarya</taxon>
        <taxon>Basidiomycota</taxon>
        <taxon>Agaricomycotina</taxon>
        <taxon>Agaricomycetes</taxon>
        <taxon>Agaricomycetidae</taxon>
        <taxon>Agaricales</taxon>
        <taxon>Agaricineae</taxon>
        <taxon>Strophariaceae</taxon>
        <taxon>Pholiota</taxon>
    </lineage>
</organism>
<proteinExistence type="predicted"/>
<evidence type="ECO:0000256" key="1">
    <source>
        <dbReference type="SAM" id="MobiDB-lite"/>
    </source>
</evidence>
<sequence length="191" mass="21641">MVSTRTPKISKASYAERVMGAFSQLQREHKKHAIHPAALRAQVKKNAQVKQDKLGPNWSHWVGRALSKMEEEGIFEPATPNGSIALTSKGKKAVNYARRSVRKSIGLPPGQNEDDLLWKEVTSYSASKRPRTSSLHGQYLSDDSDAYHTPSKSSPKKRARLSLHRSAEKTITKTPKRQVKFLLLRRRNLMW</sequence>
<name>A0A9P6CTY3_9AGAR</name>
<dbReference type="AlphaFoldDB" id="A0A9P6CTY3"/>
<dbReference type="EMBL" id="MU155223">
    <property type="protein sequence ID" value="KAF9478957.1"/>
    <property type="molecule type" value="Genomic_DNA"/>
</dbReference>
<keyword evidence="3" id="KW-1185">Reference proteome</keyword>